<gene>
    <name evidence="2" type="ORF">CA13_45080</name>
</gene>
<protein>
    <recommendedName>
        <fullName evidence="4">DUF1844 domain-containing protein</fullName>
    </recommendedName>
</protein>
<evidence type="ECO:0000256" key="1">
    <source>
        <dbReference type="SAM" id="MobiDB-lite"/>
    </source>
</evidence>
<evidence type="ECO:0008006" key="4">
    <source>
        <dbReference type="Google" id="ProtNLM"/>
    </source>
</evidence>
<dbReference type="OrthoDB" id="9799618at2"/>
<evidence type="ECO:0000313" key="3">
    <source>
        <dbReference type="Proteomes" id="UP000315010"/>
    </source>
</evidence>
<dbReference type="InterPro" id="IPR014995">
    <property type="entry name" value="DUF1844"/>
</dbReference>
<dbReference type="RefSeq" id="WP_146399942.1">
    <property type="nucleotide sequence ID" value="NZ_SJPJ01000001.1"/>
</dbReference>
<name>A0A5C5Z746_9BACT</name>
<accession>A0A5C5Z746</accession>
<organism evidence="2 3">
    <name type="scientific">Novipirellula herctigrandis</name>
    <dbReference type="NCBI Taxonomy" id="2527986"/>
    <lineage>
        <taxon>Bacteria</taxon>
        <taxon>Pseudomonadati</taxon>
        <taxon>Planctomycetota</taxon>
        <taxon>Planctomycetia</taxon>
        <taxon>Pirellulales</taxon>
        <taxon>Pirellulaceae</taxon>
        <taxon>Novipirellula</taxon>
    </lineage>
</organism>
<feature type="region of interest" description="Disordered" evidence="1">
    <location>
        <begin position="1"/>
        <end position="79"/>
    </location>
</feature>
<dbReference type="AlphaFoldDB" id="A0A5C5Z746"/>
<reference evidence="2 3" key="1">
    <citation type="submission" date="2019-02" db="EMBL/GenBank/DDBJ databases">
        <title>Deep-cultivation of Planctomycetes and their phenomic and genomic characterization uncovers novel biology.</title>
        <authorList>
            <person name="Wiegand S."/>
            <person name="Jogler M."/>
            <person name="Boedeker C."/>
            <person name="Pinto D."/>
            <person name="Vollmers J."/>
            <person name="Rivas-Marin E."/>
            <person name="Kohn T."/>
            <person name="Peeters S.H."/>
            <person name="Heuer A."/>
            <person name="Rast P."/>
            <person name="Oberbeckmann S."/>
            <person name="Bunk B."/>
            <person name="Jeske O."/>
            <person name="Meyerdierks A."/>
            <person name="Storesund J.E."/>
            <person name="Kallscheuer N."/>
            <person name="Luecker S."/>
            <person name="Lage O.M."/>
            <person name="Pohl T."/>
            <person name="Merkel B.J."/>
            <person name="Hornburger P."/>
            <person name="Mueller R.-W."/>
            <person name="Bruemmer F."/>
            <person name="Labrenz M."/>
            <person name="Spormann A.M."/>
            <person name="Op Den Camp H."/>
            <person name="Overmann J."/>
            <person name="Amann R."/>
            <person name="Jetten M.S.M."/>
            <person name="Mascher T."/>
            <person name="Medema M.H."/>
            <person name="Devos D.P."/>
            <person name="Kaster A.-K."/>
            <person name="Ovreas L."/>
            <person name="Rohde M."/>
            <person name="Galperin M.Y."/>
            <person name="Jogler C."/>
        </authorList>
    </citation>
    <scope>NUCLEOTIDE SEQUENCE [LARGE SCALE GENOMIC DNA]</scope>
    <source>
        <strain evidence="2 3">CA13</strain>
    </source>
</reference>
<comment type="caution">
    <text evidence="2">The sequence shown here is derived from an EMBL/GenBank/DDBJ whole genome shotgun (WGS) entry which is preliminary data.</text>
</comment>
<proteinExistence type="predicted"/>
<dbReference type="Pfam" id="PF08899">
    <property type="entry name" value="DUF1844"/>
    <property type="match status" value="1"/>
</dbReference>
<keyword evidence="3" id="KW-1185">Reference proteome</keyword>
<dbReference type="Proteomes" id="UP000315010">
    <property type="component" value="Unassembled WGS sequence"/>
</dbReference>
<dbReference type="EMBL" id="SJPJ01000001">
    <property type="protein sequence ID" value="TWT83045.1"/>
    <property type="molecule type" value="Genomic_DNA"/>
</dbReference>
<evidence type="ECO:0000313" key="2">
    <source>
        <dbReference type="EMBL" id="TWT83045.1"/>
    </source>
</evidence>
<sequence>MSDTPNPSENPAEEPKIIIDDDWKEQVAKEKEAAAAKGNEPVEPVESEPADEPVAAPEELSADKDAAADEASGAQAPPPASFEVLVSMLFTQAMMMLGQMPDPATGKANINKPFAKHYIDTLDMLSEKTKGNLSENEAKMLSEALHAMRMMYVNVKAS</sequence>
<feature type="compositionally biased region" description="Basic and acidic residues" evidence="1">
    <location>
        <begin position="13"/>
        <end position="34"/>
    </location>
</feature>